<accession>A0A2R8CCA1</accession>
<keyword evidence="2" id="KW-1185">Reference proteome</keyword>
<dbReference type="EMBL" id="ONZG01000009">
    <property type="protein sequence ID" value="SPJ30060.1"/>
    <property type="molecule type" value="Genomic_DNA"/>
</dbReference>
<dbReference type="OrthoDB" id="9833090at2"/>
<organism evidence="1 2">
    <name type="scientific">Falsiruegeria mediterranea M17</name>
    <dbReference type="NCBI Taxonomy" id="1200281"/>
    <lineage>
        <taxon>Bacteria</taxon>
        <taxon>Pseudomonadati</taxon>
        <taxon>Pseudomonadota</taxon>
        <taxon>Alphaproteobacteria</taxon>
        <taxon>Rhodobacterales</taxon>
        <taxon>Roseobacteraceae</taxon>
        <taxon>Falsiruegeria</taxon>
    </lineage>
</organism>
<evidence type="ECO:0000313" key="2">
    <source>
        <dbReference type="Proteomes" id="UP000244898"/>
    </source>
</evidence>
<sequence length="125" mass="13752">MRAVYAFVIIVLASPTFADELALWRIGASRFGTDFATEGSTVSGLQQMQYEPEEGGLNGGELADRFGEGVSVGSNVKLHWKGHICVNLRSQPGECDVQIDKDEVKLVRRQKAGRLPLIFEFGIRP</sequence>
<gene>
    <name evidence="1" type="ORF">TRM7615_03588</name>
</gene>
<evidence type="ECO:0000313" key="1">
    <source>
        <dbReference type="EMBL" id="SPJ30060.1"/>
    </source>
</evidence>
<reference evidence="2" key="1">
    <citation type="submission" date="2018-03" db="EMBL/GenBank/DDBJ databases">
        <authorList>
            <person name="Rodrigo-Torres L."/>
            <person name="Arahal R. D."/>
            <person name="Lucena T."/>
        </authorList>
    </citation>
    <scope>NUCLEOTIDE SEQUENCE [LARGE SCALE GENOMIC DNA]</scope>
    <source>
        <strain evidence="2">CECT 7615</strain>
    </source>
</reference>
<dbReference type="Proteomes" id="UP000244898">
    <property type="component" value="Unassembled WGS sequence"/>
</dbReference>
<dbReference type="RefSeq" id="WP_108789968.1">
    <property type="nucleotide sequence ID" value="NZ_ONZG01000009.1"/>
</dbReference>
<proteinExistence type="predicted"/>
<dbReference type="AlphaFoldDB" id="A0A2R8CCA1"/>
<name>A0A2R8CCA1_9RHOB</name>
<protein>
    <submittedName>
        <fullName evidence="1">Uncharacterized protein</fullName>
    </submittedName>
</protein>